<name>A0ABT1RU52_9FIRM</name>
<gene>
    <name evidence="1" type="ORF">NE619_18585</name>
</gene>
<evidence type="ECO:0008006" key="3">
    <source>
        <dbReference type="Google" id="ProtNLM"/>
    </source>
</evidence>
<proteinExistence type="predicted"/>
<feature type="non-terminal residue" evidence="1">
    <location>
        <position position="83"/>
    </location>
</feature>
<evidence type="ECO:0000313" key="2">
    <source>
        <dbReference type="Proteomes" id="UP001524502"/>
    </source>
</evidence>
<dbReference type="EMBL" id="JANFXK010000178">
    <property type="protein sequence ID" value="MCQ4638734.1"/>
    <property type="molecule type" value="Genomic_DNA"/>
</dbReference>
<comment type="caution">
    <text evidence="1">The sequence shown here is derived from an EMBL/GenBank/DDBJ whole genome shotgun (WGS) entry which is preliminary data.</text>
</comment>
<organism evidence="1 2">
    <name type="scientific">Anaerovorax odorimutans</name>
    <dbReference type="NCBI Taxonomy" id="109327"/>
    <lineage>
        <taxon>Bacteria</taxon>
        <taxon>Bacillati</taxon>
        <taxon>Bacillota</taxon>
        <taxon>Clostridia</taxon>
        <taxon>Peptostreptococcales</taxon>
        <taxon>Anaerovoracaceae</taxon>
        <taxon>Anaerovorax</taxon>
    </lineage>
</organism>
<reference evidence="1 2" key="1">
    <citation type="submission" date="2022-06" db="EMBL/GenBank/DDBJ databases">
        <title>Isolation of gut microbiota from human fecal samples.</title>
        <authorList>
            <person name="Pamer E.G."/>
            <person name="Barat B."/>
            <person name="Waligurski E."/>
            <person name="Medina S."/>
            <person name="Paddock L."/>
            <person name="Mostad J."/>
        </authorList>
    </citation>
    <scope>NUCLEOTIDE SEQUENCE [LARGE SCALE GENOMIC DNA]</scope>
    <source>
        <strain evidence="1 2">SL.3.17</strain>
    </source>
</reference>
<dbReference type="Proteomes" id="UP001524502">
    <property type="component" value="Unassembled WGS sequence"/>
</dbReference>
<accession>A0ABT1RU52</accession>
<dbReference type="RefSeq" id="WP_330640873.1">
    <property type="nucleotide sequence ID" value="NZ_JANFXK010000178.1"/>
</dbReference>
<feature type="non-terminal residue" evidence="1">
    <location>
        <position position="1"/>
    </location>
</feature>
<protein>
    <recommendedName>
        <fullName evidence="3">DUF4194 domain-containing protein</fullName>
    </recommendedName>
</protein>
<keyword evidence="2" id="KW-1185">Reference proteome</keyword>
<evidence type="ECO:0000313" key="1">
    <source>
        <dbReference type="EMBL" id="MCQ4638734.1"/>
    </source>
</evidence>
<sequence>VTTLKEMREYGKNTNLIVRKLKADEWKASLYLMRLHQIIDVPGAVRDVEDDTPIYIYSTINLYVTAKDMNDLIEEYREEADGY</sequence>